<dbReference type="CDD" id="cd05466">
    <property type="entry name" value="PBP2_LTTR_substrate"/>
    <property type="match status" value="1"/>
</dbReference>
<dbReference type="GO" id="GO:0005829">
    <property type="term" value="C:cytosol"/>
    <property type="evidence" value="ECO:0007669"/>
    <property type="project" value="TreeGrafter"/>
</dbReference>
<evidence type="ECO:0000256" key="1">
    <source>
        <dbReference type="ARBA" id="ARBA00009437"/>
    </source>
</evidence>
<dbReference type="PANTHER" id="PTHR30419:SF8">
    <property type="entry name" value="NITROGEN ASSIMILATION TRANSCRIPTIONAL ACTIVATOR-RELATED"/>
    <property type="match status" value="1"/>
</dbReference>
<dbReference type="Gene3D" id="3.40.190.290">
    <property type="match status" value="1"/>
</dbReference>
<dbReference type="InterPro" id="IPR036390">
    <property type="entry name" value="WH_DNA-bd_sf"/>
</dbReference>
<name>A0A7W9S692_9HYPH</name>
<dbReference type="InterPro" id="IPR036388">
    <property type="entry name" value="WH-like_DNA-bd_sf"/>
</dbReference>
<comment type="caution">
    <text evidence="6">The sequence shown here is derived from an EMBL/GenBank/DDBJ whole genome shotgun (WGS) entry which is preliminary data.</text>
</comment>
<dbReference type="EMBL" id="JACHEU010000004">
    <property type="protein sequence ID" value="MBB6014114.1"/>
    <property type="molecule type" value="Genomic_DNA"/>
</dbReference>
<keyword evidence="4" id="KW-0804">Transcription</keyword>
<proteinExistence type="inferred from homology"/>
<keyword evidence="7" id="KW-1185">Reference proteome</keyword>
<evidence type="ECO:0000256" key="4">
    <source>
        <dbReference type="ARBA" id="ARBA00023163"/>
    </source>
</evidence>
<keyword evidence="2" id="KW-0805">Transcription regulation</keyword>
<dbReference type="InterPro" id="IPR050950">
    <property type="entry name" value="HTH-type_LysR_regulators"/>
</dbReference>
<keyword evidence="3 6" id="KW-0238">DNA-binding</keyword>
<dbReference type="PANTHER" id="PTHR30419">
    <property type="entry name" value="HTH-TYPE TRANSCRIPTIONAL REGULATOR YBHD"/>
    <property type="match status" value="1"/>
</dbReference>
<reference evidence="6 7" key="1">
    <citation type="submission" date="2020-08" db="EMBL/GenBank/DDBJ databases">
        <title>Genomic Encyclopedia of Type Strains, Phase IV (KMG-IV): sequencing the most valuable type-strain genomes for metagenomic binning, comparative biology and taxonomic classification.</title>
        <authorList>
            <person name="Goeker M."/>
        </authorList>
    </citation>
    <scope>NUCLEOTIDE SEQUENCE [LARGE SCALE GENOMIC DNA]</scope>
    <source>
        <strain evidence="6 7">DSM 11099</strain>
    </source>
</reference>
<dbReference type="InterPro" id="IPR000847">
    <property type="entry name" value="LysR_HTH_N"/>
</dbReference>
<evidence type="ECO:0000256" key="3">
    <source>
        <dbReference type="ARBA" id="ARBA00023125"/>
    </source>
</evidence>
<dbReference type="GO" id="GO:0003677">
    <property type="term" value="F:DNA binding"/>
    <property type="evidence" value="ECO:0007669"/>
    <property type="project" value="UniProtKB-KW"/>
</dbReference>
<dbReference type="Proteomes" id="UP000533306">
    <property type="component" value="Unassembled WGS sequence"/>
</dbReference>
<dbReference type="GO" id="GO:0003700">
    <property type="term" value="F:DNA-binding transcription factor activity"/>
    <property type="evidence" value="ECO:0007669"/>
    <property type="project" value="InterPro"/>
</dbReference>
<evidence type="ECO:0000259" key="5">
    <source>
        <dbReference type="PROSITE" id="PS50931"/>
    </source>
</evidence>
<protein>
    <submittedName>
        <fullName evidence="6">DNA-binding transcriptional LysR family regulator</fullName>
    </submittedName>
</protein>
<dbReference type="Pfam" id="PF00126">
    <property type="entry name" value="HTH_1"/>
    <property type="match status" value="1"/>
</dbReference>
<sequence>MANDLNSAPRIARLAALRYFSAVAEHGSFRAASESLGIAASAINRQITNLEIDLGAPLFDRQRGRMGLQLTEAGHILRARLRSAYNELRIANDEITAIKGLQRGHVIVGVNESLAGDIMPTAFNQFHEQHPGIDFDIKVDNTRALVGRLRQGEIDFAVGYNFPANVGLVFDEAIPLHLHVVVPIGHPLESRERITLPDLARHKLIFPDNSLLIRQAFDHAVRQSRLQLNILVETNSFDLILRFVASGAGISIVTGHSGRKASEGRIAYIPIDEPQWGSNVLACCRMPNRSLSIAAQAFVDTIRTLLKSSVT</sequence>
<feature type="domain" description="HTH lysR-type" evidence="5">
    <location>
        <begin position="14"/>
        <end position="71"/>
    </location>
</feature>
<evidence type="ECO:0000256" key="2">
    <source>
        <dbReference type="ARBA" id="ARBA00023015"/>
    </source>
</evidence>
<evidence type="ECO:0000313" key="7">
    <source>
        <dbReference type="Proteomes" id="UP000533306"/>
    </source>
</evidence>
<evidence type="ECO:0000313" key="6">
    <source>
        <dbReference type="EMBL" id="MBB6014114.1"/>
    </source>
</evidence>
<comment type="similarity">
    <text evidence="1">Belongs to the LysR transcriptional regulatory family.</text>
</comment>
<gene>
    <name evidence="6" type="ORF">HNR59_003508</name>
</gene>
<dbReference type="AlphaFoldDB" id="A0A7W9S692"/>
<dbReference type="RefSeq" id="WP_183832299.1">
    <property type="nucleotide sequence ID" value="NZ_JACHEU010000004.1"/>
</dbReference>
<organism evidence="6 7">
    <name type="scientific">Aquamicrobium lusatiense</name>
    <dbReference type="NCBI Taxonomy" id="89772"/>
    <lineage>
        <taxon>Bacteria</taxon>
        <taxon>Pseudomonadati</taxon>
        <taxon>Pseudomonadota</taxon>
        <taxon>Alphaproteobacteria</taxon>
        <taxon>Hyphomicrobiales</taxon>
        <taxon>Phyllobacteriaceae</taxon>
        <taxon>Aquamicrobium</taxon>
    </lineage>
</organism>
<dbReference type="SUPFAM" id="SSF46785">
    <property type="entry name" value="Winged helix' DNA-binding domain"/>
    <property type="match status" value="1"/>
</dbReference>
<accession>A0A7W9S692</accession>
<dbReference type="Gene3D" id="1.10.10.10">
    <property type="entry name" value="Winged helix-like DNA-binding domain superfamily/Winged helix DNA-binding domain"/>
    <property type="match status" value="1"/>
</dbReference>
<dbReference type="SUPFAM" id="SSF53850">
    <property type="entry name" value="Periplasmic binding protein-like II"/>
    <property type="match status" value="1"/>
</dbReference>
<dbReference type="Pfam" id="PF03466">
    <property type="entry name" value="LysR_substrate"/>
    <property type="match status" value="1"/>
</dbReference>
<dbReference type="InterPro" id="IPR005119">
    <property type="entry name" value="LysR_subst-bd"/>
</dbReference>
<dbReference type="PROSITE" id="PS50931">
    <property type="entry name" value="HTH_LYSR"/>
    <property type="match status" value="1"/>
</dbReference>